<comment type="caution">
    <text evidence="1">The sequence shown here is derived from an EMBL/GenBank/DDBJ whole genome shotgun (WGS) entry which is preliminary data.</text>
</comment>
<keyword evidence="2" id="KW-1185">Reference proteome</keyword>
<proteinExistence type="predicted"/>
<dbReference type="EMBL" id="JAHXZJ010001119">
    <property type="protein sequence ID" value="KAH0554725.1"/>
    <property type="molecule type" value="Genomic_DNA"/>
</dbReference>
<name>A0AAV7IRF6_COTGL</name>
<accession>A0AAV7IRF6</accession>
<evidence type="ECO:0000313" key="2">
    <source>
        <dbReference type="Proteomes" id="UP000826195"/>
    </source>
</evidence>
<protein>
    <submittedName>
        <fullName evidence="1">Uncharacterized protein</fullName>
    </submittedName>
</protein>
<reference evidence="1 2" key="1">
    <citation type="journal article" date="2021" name="J. Hered.">
        <title>A chromosome-level genome assembly of the parasitoid wasp, Cotesia glomerata (Hymenoptera: Braconidae).</title>
        <authorList>
            <person name="Pinto B.J."/>
            <person name="Weis J.J."/>
            <person name="Gamble T."/>
            <person name="Ode P.J."/>
            <person name="Paul R."/>
            <person name="Zaspel J.M."/>
        </authorList>
    </citation>
    <scope>NUCLEOTIDE SEQUENCE [LARGE SCALE GENOMIC DNA]</scope>
    <source>
        <strain evidence="1">CgM1</strain>
    </source>
</reference>
<sequence>MTFQLLKKQPGMISLDGNNNSSSEELHETNLVNKHFVKVIDSCIGHFEIKDQGSVLYWMQKFTFNHLELNLSITEYGVCTDNGLVMRHHVRNRSAESVRIQVEDQDIDRQFNPQFGSDQGLTLTDGGFVIETNDQG</sequence>
<dbReference type="Proteomes" id="UP000826195">
    <property type="component" value="Unassembled WGS sequence"/>
</dbReference>
<organism evidence="1 2">
    <name type="scientific">Cotesia glomerata</name>
    <name type="common">Lepidopteran parasitic wasp</name>
    <name type="synonym">Apanteles glomeratus</name>
    <dbReference type="NCBI Taxonomy" id="32391"/>
    <lineage>
        <taxon>Eukaryota</taxon>
        <taxon>Metazoa</taxon>
        <taxon>Ecdysozoa</taxon>
        <taxon>Arthropoda</taxon>
        <taxon>Hexapoda</taxon>
        <taxon>Insecta</taxon>
        <taxon>Pterygota</taxon>
        <taxon>Neoptera</taxon>
        <taxon>Endopterygota</taxon>
        <taxon>Hymenoptera</taxon>
        <taxon>Apocrita</taxon>
        <taxon>Ichneumonoidea</taxon>
        <taxon>Braconidae</taxon>
        <taxon>Microgastrinae</taxon>
        <taxon>Cotesia</taxon>
    </lineage>
</organism>
<evidence type="ECO:0000313" key="1">
    <source>
        <dbReference type="EMBL" id="KAH0554725.1"/>
    </source>
</evidence>
<dbReference type="AlphaFoldDB" id="A0AAV7IRF6"/>
<gene>
    <name evidence="1" type="ORF">KQX54_012454</name>
</gene>